<sequence>MEPSASNDQQGSNFTEVVLRPRITLYDLLVLFTTICFGIAQAVTSFIGTTVVPVTLQWIASIVIFLFLFILSLYKSEDPETQHMKWLFQTDYSGTKFPKNLRKPTLDALRAEPHHGEAPIITANRIFVTLTVVIFGLTKAALAYSGFKTAASTIDWIFGIIISSMTYCLEMYQDTSADAWPAFFVADYQPVLVSGGSFIGVSSLFLFVMAVAALWTAFWLFALFILWQWQPLPKNIPSYPALLDDIHFSVARHLQSRMWIFRNFNSLLGQFIRMRLPSTFSRPRLLPRIRSSVVNVVFLRYSQRLHELYGRVKPYILRTFVLSISFVLAFASVVSPIGFWFPTRTLYSELHRPLAYRLFLTVVMAGMGVLSGFSFIYFSMSPLSPADVE</sequence>
<accession>A0A0C9WJV9</accession>
<dbReference type="Proteomes" id="UP000054477">
    <property type="component" value="Unassembled WGS sequence"/>
</dbReference>
<dbReference type="OrthoDB" id="3268450at2759"/>
<name>A0A0C9WJV9_9AGAR</name>
<reference evidence="2 3" key="1">
    <citation type="submission" date="2014-04" db="EMBL/GenBank/DDBJ databases">
        <authorList>
            <consortium name="DOE Joint Genome Institute"/>
            <person name="Kuo A."/>
            <person name="Kohler A."/>
            <person name="Nagy L.G."/>
            <person name="Floudas D."/>
            <person name="Copeland A."/>
            <person name="Barry K.W."/>
            <person name="Cichocki N."/>
            <person name="Veneault-Fourrey C."/>
            <person name="LaButti K."/>
            <person name="Lindquist E.A."/>
            <person name="Lipzen A."/>
            <person name="Lundell T."/>
            <person name="Morin E."/>
            <person name="Murat C."/>
            <person name="Sun H."/>
            <person name="Tunlid A."/>
            <person name="Henrissat B."/>
            <person name="Grigoriev I.V."/>
            <person name="Hibbett D.S."/>
            <person name="Martin F."/>
            <person name="Nordberg H.P."/>
            <person name="Cantor M.N."/>
            <person name="Hua S.X."/>
        </authorList>
    </citation>
    <scope>NUCLEOTIDE SEQUENCE [LARGE SCALE GENOMIC DNA]</scope>
    <source>
        <strain evidence="2 3">LaAM-08-1</strain>
    </source>
</reference>
<organism evidence="2 3">
    <name type="scientific">Laccaria amethystina LaAM-08-1</name>
    <dbReference type="NCBI Taxonomy" id="1095629"/>
    <lineage>
        <taxon>Eukaryota</taxon>
        <taxon>Fungi</taxon>
        <taxon>Dikarya</taxon>
        <taxon>Basidiomycota</taxon>
        <taxon>Agaricomycotina</taxon>
        <taxon>Agaricomycetes</taxon>
        <taxon>Agaricomycetidae</taxon>
        <taxon>Agaricales</taxon>
        <taxon>Agaricineae</taxon>
        <taxon>Hydnangiaceae</taxon>
        <taxon>Laccaria</taxon>
    </lineage>
</organism>
<keyword evidence="1" id="KW-0472">Membrane</keyword>
<protein>
    <submittedName>
        <fullName evidence="2">Uncharacterized protein</fullName>
    </submittedName>
</protein>
<gene>
    <name evidence="2" type="ORF">K443DRAFT_134436</name>
</gene>
<evidence type="ECO:0000313" key="2">
    <source>
        <dbReference type="EMBL" id="KIJ95374.1"/>
    </source>
</evidence>
<keyword evidence="1" id="KW-1133">Transmembrane helix</keyword>
<evidence type="ECO:0000256" key="1">
    <source>
        <dbReference type="SAM" id="Phobius"/>
    </source>
</evidence>
<feature type="transmembrane region" description="Helical" evidence="1">
    <location>
        <begin position="28"/>
        <end position="48"/>
    </location>
</feature>
<keyword evidence="1" id="KW-0812">Transmembrane</keyword>
<dbReference type="EMBL" id="KN838758">
    <property type="protein sequence ID" value="KIJ95374.1"/>
    <property type="molecule type" value="Genomic_DNA"/>
</dbReference>
<proteinExistence type="predicted"/>
<dbReference type="AlphaFoldDB" id="A0A0C9WJV9"/>
<feature type="transmembrane region" description="Helical" evidence="1">
    <location>
        <begin position="315"/>
        <end position="342"/>
    </location>
</feature>
<reference evidence="3" key="2">
    <citation type="submission" date="2015-01" db="EMBL/GenBank/DDBJ databases">
        <title>Evolutionary Origins and Diversification of the Mycorrhizal Mutualists.</title>
        <authorList>
            <consortium name="DOE Joint Genome Institute"/>
            <consortium name="Mycorrhizal Genomics Consortium"/>
            <person name="Kohler A."/>
            <person name="Kuo A."/>
            <person name="Nagy L.G."/>
            <person name="Floudas D."/>
            <person name="Copeland A."/>
            <person name="Barry K.W."/>
            <person name="Cichocki N."/>
            <person name="Veneault-Fourrey C."/>
            <person name="LaButti K."/>
            <person name="Lindquist E.A."/>
            <person name="Lipzen A."/>
            <person name="Lundell T."/>
            <person name="Morin E."/>
            <person name="Murat C."/>
            <person name="Riley R."/>
            <person name="Ohm R."/>
            <person name="Sun H."/>
            <person name="Tunlid A."/>
            <person name="Henrissat B."/>
            <person name="Grigoriev I.V."/>
            <person name="Hibbett D.S."/>
            <person name="Martin F."/>
        </authorList>
    </citation>
    <scope>NUCLEOTIDE SEQUENCE [LARGE SCALE GENOMIC DNA]</scope>
    <source>
        <strain evidence="3">LaAM-08-1</strain>
    </source>
</reference>
<feature type="transmembrane region" description="Helical" evidence="1">
    <location>
        <begin position="354"/>
        <end position="378"/>
    </location>
</feature>
<feature type="transmembrane region" description="Helical" evidence="1">
    <location>
        <begin position="54"/>
        <end position="74"/>
    </location>
</feature>
<evidence type="ECO:0000313" key="3">
    <source>
        <dbReference type="Proteomes" id="UP000054477"/>
    </source>
</evidence>
<dbReference type="HOGENOM" id="CLU_676270_0_0_1"/>
<feature type="transmembrane region" description="Helical" evidence="1">
    <location>
        <begin position="205"/>
        <end position="227"/>
    </location>
</feature>
<keyword evidence="3" id="KW-1185">Reference proteome</keyword>
<feature type="transmembrane region" description="Helical" evidence="1">
    <location>
        <begin position="126"/>
        <end position="147"/>
    </location>
</feature>